<dbReference type="AlphaFoldDB" id="A0A645J1X9"/>
<sequence length="70" mass="7354">MLSTWIYLVHPLCIIMVRGAAKAAGLADLLVQNSVLHFLAVTALSVLVAAFLTKLSVLNHKGALQAGSPD</sequence>
<keyword evidence="1" id="KW-0472">Membrane</keyword>
<evidence type="ECO:0000256" key="1">
    <source>
        <dbReference type="SAM" id="Phobius"/>
    </source>
</evidence>
<reference evidence="2" key="1">
    <citation type="submission" date="2019-08" db="EMBL/GenBank/DDBJ databases">
        <authorList>
            <person name="Kucharzyk K."/>
            <person name="Murdoch R.W."/>
            <person name="Higgins S."/>
            <person name="Loffler F."/>
        </authorList>
    </citation>
    <scope>NUCLEOTIDE SEQUENCE</scope>
</reference>
<dbReference type="EMBL" id="VSSQ01120587">
    <property type="protein sequence ID" value="MPN53453.1"/>
    <property type="molecule type" value="Genomic_DNA"/>
</dbReference>
<proteinExistence type="predicted"/>
<keyword evidence="1" id="KW-1133">Transmembrane helix</keyword>
<comment type="caution">
    <text evidence="2">The sequence shown here is derived from an EMBL/GenBank/DDBJ whole genome shotgun (WGS) entry which is preliminary data.</text>
</comment>
<name>A0A645J1X9_9ZZZZ</name>
<gene>
    <name evidence="2" type="ORF">SDC9_201117</name>
</gene>
<protein>
    <submittedName>
        <fullName evidence="2">Uncharacterized protein</fullName>
    </submittedName>
</protein>
<evidence type="ECO:0000313" key="2">
    <source>
        <dbReference type="EMBL" id="MPN53453.1"/>
    </source>
</evidence>
<keyword evidence="1" id="KW-0812">Transmembrane</keyword>
<organism evidence="2">
    <name type="scientific">bioreactor metagenome</name>
    <dbReference type="NCBI Taxonomy" id="1076179"/>
    <lineage>
        <taxon>unclassified sequences</taxon>
        <taxon>metagenomes</taxon>
        <taxon>ecological metagenomes</taxon>
    </lineage>
</organism>
<accession>A0A645J1X9</accession>
<feature type="transmembrane region" description="Helical" evidence="1">
    <location>
        <begin position="33"/>
        <end position="52"/>
    </location>
</feature>